<name>A0ACC3ZLE3_COLTU</name>
<comment type="caution">
    <text evidence="1">The sequence shown here is derived from an EMBL/GenBank/DDBJ whole genome shotgun (WGS) entry which is preliminary data.</text>
</comment>
<evidence type="ECO:0000313" key="2">
    <source>
        <dbReference type="Proteomes" id="UP000805649"/>
    </source>
</evidence>
<protein>
    <submittedName>
        <fullName evidence="1">Allantoate permease</fullName>
    </submittedName>
</protein>
<sequence length="790" mass="87722">MTALSIPPGAWNCHMHCFDPERHPFKANRAYTPEPARANELVRNALTDKIMLVQATIENGYAGLLENMKLCRDSHPDKNVFGTIFWDVESEPKSSLGTLTDPQFDELHDAGVRSVRIHGSYGGSGEDLDWVRKQFLDVARRCPVRRHNWSISAQLPLATWSSLADTLLSHPILEGVSIIADHNGCATTSDISSAELSSFIRLLQSGRFYVKIGALHRRSPADITLMRPVIEAFADSAPHAILWGSDWPHCNASIRGLKPTRPLEVDTNAELTALQEWLTPEQIPTGQLEEVDKQTGEEVENAPTKNPTLMDTYRSYSPEFSKETEKRLLRKIDTHLLPLLVTIYLFNYLDRNSITQARLYGLQEDTHVKGATYQTAISIFSVGYIAMQLPSTLLMTKVQPHIFLPGCIIIWAFVSGCTSATSSPAGLLTIRFFLGIVEAPFFPGAIYYMSCWYTKKELGLRMALLVCGLLLSNCFAGLISAGILSGMAGVGHLAAWRWLFILEGLATMVVGVVAFFMLPDYPGTTKWLSEEEKVVAQGRLAADAGSEEVLGEDEISMKQAIFAALGDYRVWLFACLQMSTTASISFSHFFPTLIQQLGFKNNTIVLLLTAPPYLFSFIWALSFAWDADRRQKRSPHASISAIMAIAGTVSLVAMGDQRWPRYAMTFLVCAGTFGIYSTTYPWLSSTIVQPAVKRAAAIGIANTLANSASLFANYFWLDHYGPSFRVSWACILAFQVLGLTCITGLRLCLKKANRRFETLCDQIDPNNEDALNRLDKDSQRAVLNGFKYIT</sequence>
<evidence type="ECO:0000313" key="1">
    <source>
        <dbReference type="EMBL" id="KAL0944930.1"/>
    </source>
</evidence>
<reference evidence="1 2" key="1">
    <citation type="journal article" date="2020" name="Phytopathology">
        <title>Genome Sequence Resources of Colletotrichum truncatum, C. plurivorum, C. musicola, and C. sojae: Four Species Pathogenic to Soybean (Glycine max).</title>
        <authorList>
            <person name="Rogerio F."/>
            <person name="Boufleur T.R."/>
            <person name="Ciampi-Guillardi M."/>
            <person name="Sukno S.A."/>
            <person name="Thon M.R."/>
            <person name="Massola Junior N.S."/>
            <person name="Baroncelli R."/>
        </authorList>
    </citation>
    <scope>NUCLEOTIDE SEQUENCE [LARGE SCALE GENOMIC DNA]</scope>
    <source>
        <strain evidence="1 2">CMES1059</strain>
    </source>
</reference>
<gene>
    <name evidence="1" type="ORF">CTRU02_202817</name>
</gene>
<dbReference type="Proteomes" id="UP000805649">
    <property type="component" value="Unassembled WGS sequence"/>
</dbReference>
<proteinExistence type="predicted"/>
<keyword evidence="2" id="KW-1185">Reference proteome</keyword>
<organism evidence="1 2">
    <name type="scientific">Colletotrichum truncatum</name>
    <name type="common">Anthracnose fungus</name>
    <name type="synonym">Colletotrichum capsici</name>
    <dbReference type="NCBI Taxonomy" id="5467"/>
    <lineage>
        <taxon>Eukaryota</taxon>
        <taxon>Fungi</taxon>
        <taxon>Dikarya</taxon>
        <taxon>Ascomycota</taxon>
        <taxon>Pezizomycotina</taxon>
        <taxon>Sordariomycetes</taxon>
        <taxon>Hypocreomycetidae</taxon>
        <taxon>Glomerellales</taxon>
        <taxon>Glomerellaceae</taxon>
        <taxon>Colletotrichum</taxon>
        <taxon>Colletotrichum truncatum species complex</taxon>
    </lineage>
</organism>
<accession>A0ACC3ZLE3</accession>
<dbReference type="EMBL" id="VUJX02000001">
    <property type="protein sequence ID" value="KAL0944930.1"/>
    <property type="molecule type" value="Genomic_DNA"/>
</dbReference>